<dbReference type="InterPro" id="IPR001433">
    <property type="entry name" value="OxRdtase_FAD/NAD-bd"/>
</dbReference>
<name>A0A4P6UZP3_9HYPH</name>
<evidence type="ECO:0000256" key="7">
    <source>
        <dbReference type="ARBA" id="ARBA00023004"/>
    </source>
</evidence>
<dbReference type="GO" id="GO:0051537">
    <property type="term" value="F:2 iron, 2 sulfur cluster binding"/>
    <property type="evidence" value="ECO:0007669"/>
    <property type="project" value="UniProtKB-KW"/>
</dbReference>
<dbReference type="Gene3D" id="3.40.50.80">
    <property type="entry name" value="Nucleotide-binding domain of ferredoxin-NADP reductase (FNR) module"/>
    <property type="match status" value="1"/>
</dbReference>
<dbReference type="EMBL" id="CP036532">
    <property type="protein sequence ID" value="QBK29809.1"/>
    <property type="molecule type" value="Genomic_DNA"/>
</dbReference>
<dbReference type="Pfam" id="PF00175">
    <property type="entry name" value="NAD_binding_1"/>
    <property type="match status" value="1"/>
</dbReference>
<evidence type="ECO:0000256" key="5">
    <source>
        <dbReference type="ARBA" id="ARBA00022827"/>
    </source>
</evidence>
<accession>A0A4P6UZP3</accession>
<protein>
    <submittedName>
        <fullName evidence="10">Flavodoxin reductase</fullName>
    </submittedName>
</protein>
<keyword evidence="7" id="KW-0408">Iron</keyword>
<evidence type="ECO:0000256" key="6">
    <source>
        <dbReference type="ARBA" id="ARBA00023002"/>
    </source>
</evidence>
<evidence type="ECO:0000313" key="11">
    <source>
        <dbReference type="Proteomes" id="UP000293719"/>
    </source>
</evidence>
<dbReference type="PANTHER" id="PTHR47354">
    <property type="entry name" value="NADH OXIDOREDUCTASE HCR"/>
    <property type="match status" value="1"/>
</dbReference>
<organism evidence="10 11">
    <name type="scientific">Roseitalea porphyridii</name>
    <dbReference type="NCBI Taxonomy" id="1852022"/>
    <lineage>
        <taxon>Bacteria</taxon>
        <taxon>Pseudomonadati</taxon>
        <taxon>Pseudomonadota</taxon>
        <taxon>Alphaproteobacteria</taxon>
        <taxon>Hyphomicrobiales</taxon>
        <taxon>Ahrensiaceae</taxon>
        <taxon>Roseitalea</taxon>
    </lineage>
</organism>
<reference evidence="10 11" key="1">
    <citation type="journal article" date="2017" name="Int. J. Syst. Evol. Microbiol.">
        <title>Roseitalea porphyridii gen. nov., sp. nov., isolated from a red alga, and reclassification of Hoeflea suaedae Chung et al. 2013 as Pseudohoeflea suaedae gen. nov., comb. nov.</title>
        <authorList>
            <person name="Hyeon J.W."/>
            <person name="Jeong S.E."/>
            <person name="Baek K."/>
            <person name="Jeon C.O."/>
        </authorList>
    </citation>
    <scope>NUCLEOTIDE SEQUENCE [LARGE SCALE GENOMIC DNA]</scope>
    <source>
        <strain evidence="10 11">MA7-20</strain>
    </source>
</reference>
<dbReference type="RefSeq" id="WP_131615523.1">
    <property type="nucleotide sequence ID" value="NZ_CP036532.1"/>
</dbReference>
<keyword evidence="4" id="KW-0479">Metal-binding</keyword>
<evidence type="ECO:0000256" key="1">
    <source>
        <dbReference type="ARBA" id="ARBA00001974"/>
    </source>
</evidence>
<evidence type="ECO:0000313" key="10">
    <source>
        <dbReference type="EMBL" id="QBK29809.1"/>
    </source>
</evidence>
<dbReference type="GO" id="GO:0016491">
    <property type="term" value="F:oxidoreductase activity"/>
    <property type="evidence" value="ECO:0007669"/>
    <property type="project" value="UniProtKB-KW"/>
</dbReference>
<keyword evidence="3" id="KW-0001">2Fe-2S</keyword>
<comment type="cofactor">
    <cofactor evidence="1">
        <name>FAD</name>
        <dbReference type="ChEBI" id="CHEBI:57692"/>
    </cofactor>
</comment>
<dbReference type="PRINTS" id="PR00410">
    <property type="entry name" value="PHEHYDRXLASE"/>
</dbReference>
<evidence type="ECO:0000256" key="3">
    <source>
        <dbReference type="ARBA" id="ARBA00022714"/>
    </source>
</evidence>
<dbReference type="CDD" id="cd06196">
    <property type="entry name" value="FNR_like_1"/>
    <property type="match status" value="1"/>
</dbReference>
<keyword evidence="5" id="KW-0274">FAD</keyword>
<keyword evidence="11" id="KW-1185">Reference proteome</keyword>
<dbReference type="InterPro" id="IPR017927">
    <property type="entry name" value="FAD-bd_FR_type"/>
</dbReference>
<feature type="domain" description="FAD-binding FR-type" evidence="9">
    <location>
        <begin position="1"/>
        <end position="101"/>
    </location>
</feature>
<keyword evidence="8" id="KW-0411">Iron-sulfur</keyword>
<gene>
    <name evidence="10" type="ORF">E0E05_03855</name>
</gene>
<dbReference type="GO" id="GO:0046872">
    <property type="term" value="F:metal ion binding"/>
    <property type="evidence" value="ECO:0007669"/>
    <property type="project" value="UniProtKB-KW"/>
</dbReference>
<dbReference type="GO" id="GO:0050660">
    <property type="term" value="F:flavin adenine dinucleotide binding"/>
    <property type="evidence" value="ECO:0007669"/>
    <property type="project" value="TreeGrafter"/>
</dbReference>
<dbReference type="PROSITE" id="PS51384">
    <property type="entry name" value="FAD_FR"/>
    <property type="match status" value="1"/>
</dbReference>
<dbReference type="InterPro" id="IPR017938">
    <property type="entry name" value="Riboflavin_synthase-like_b-brl"/>
</dbReference>
<evidence type="ECO:0000256" key="2">
    <source>
        <dbReference type="ARBA" id="ARBA00022630"/>
    </source>
</evidence>
<dbReference type="InterPro" id="IPR039261">
    <property type="entry name" value="FNR_nucleotide-bd"/>
</dbReference>
<keyword evidence="2" id="KW-0285">Flavoprotein</keyword>
<evidence type="ECO:0000259" key="9">
    <source>
        <dbReference type="PROSITE" id="PS51384"/>
    </source>
</evidence>
<dbReference type="SUPFAM" id="SSF63380">
    <property type="entry name" value="Riboflavin synthase domain-like"/>
    <property type="match status" value="1"/>
</dbReference>
<dbReference type="SUPFAM" id="SSF52343">
    <property type="entry name" value="Ferredoxin reductase-like, C-terminal NADP-linked domain"/>
    <property type="match status" value="1"/>
</dbReference>
<dbReference type="InterPro" id="IPR050415">
    <property type="entry name" value="MRET"/>
</dbReference>
<evidence type="ECO:0000256" key="4">
    <source>
        <dbReference type="ARBA" id="ARBA00022723"/>
    </source>
</evidence>
<dbReference type="PANTHER" id="PTHR47354:SF8">
    <property type="entry name" value="1,2-PHENYLACETYL-COA EPOXIDASE, SUBUNIT E"/>
    <property type="match status" value="1"/>
</dbReference>
<dbReference type="KEGG" id="rpod:E0E05_03855"/>
<dbReference type="GeneID" id="90766420"/>
<proteinExistence type="predicted"/>
<keyword evidence="6" id="KW-0560">Oxidoreductase</keyword>
<evidence type="ECO:0000256" key="8">
    <source>
        <dbReference type="ARBA" id="ARBA00023014"/>
    </source>
</evidence>
<dbReference type="Proteomes" id="UP000293719">
    <property type="component" value="Chromosome"/>
</dbReference>
<dbReference type="OrthoDB" id="9786134at2"/>
<dbReference type="Gene3D" id="2.40.30.10">
    <property type="entry name" value="Translation factors"/>
    <property type="match status" value="1"/>
</dbReference>
<dbReference type="AlphaFoldDB" id="A0A4P6UZP3"/>
<sequence>MEHRLAIRAITPLAHNVYQYDLEKPEGFDFEPGQATEVAIAKEGWEKEKRPFTFTSLPGWERLQFTIKSYPDHDGVTEQLAHLLVGDELIIEEPWGTIQYKGKGTFIAGGAGMTPFIAILRDLERKGDLPGHRLFFANSTERDIFCANELDSMAGLDVVHILSDEQKAPYEHGRIDKDFLRDRIDDFDQKFYVCGPPEMVDDINDALKELGADTDGLVFEE</sequence>